<dbReference type="EMBL" id="JADMLG010000014">
    <property type="protein sequence ID" value="MBH0780257.1"/>
    <property type="molecule type" value="Genomic_DNA"/>
</dbReference>
<dbReference type="GO" id="GO:0016301">
    <property type="term" value="F:kinase activity"/>
    <property type="evidence" value="ECO:0007669"/>
    <property type="project" value="UniProtKB-KW"/>
</dbReference>
<dbReference type="InterPro" id="IPR029058">
    <property type="entry name" value="AB_hydrolase_fold"/>
</dbReference>
<evidence type="ECO:0000313" key="2">
    <source>
        <dbReference type="Proteomes" id="UP000655751"/>
    </source>
</evidence>
<dbReference type="AlphaFoldDB" id="A0A931IHR9"/>
<accession>A0A931IHR9</accession>
<dbReference type="SUPFAM" id="SSF53474">
    <property type="entry name" value="alpha/beta-Hydrolases"/>
    <property type="match status" value="1"/>
</dbReference>
<gene>
    <name evidence="1" type="ORF">IT779_28695</name>
</gene>
<protein>
    <submittedName>
        <fullName evidence="1">Serine-threonine protein kinase</fullName>
    </submittedName>
</protein>
<keyword evidence="1" id="KW-0418">Kinase</keyword>
<keyword evidence="1" id="KW-0808">Transferase</keyword>
<proteinExistence type="predicted"/>
<name>A0A931IHR9_9NOCA</name>
<dbReference type="RefSeq" id="WP_196152562.1">
    <property type="nucleotide sequence ID" value="NZ_JADMLG010000014.1"/>
</dbReference>
<sequence>MTETIAERPFWRLAFDADGDPDRELVAALDAEITGAGITDLVMFSHGWNNGQEGALDLYRRWFTLLDDHIAPARRVGLAGVLWPSQLWRDESMPDFAAPPAPAESEGGAAGLDAARSVPAGSCALDPRTVAELDALFPSGADQLAALAGLLDPAAPAVSATQLVAHLRGWHEAVASGTDDGELVQAGVPGMFDDDHDPTELLEAFAEGLSETGVDVDSGDGIGGGAAGFGEFATRIRHGAKEALRQLSYWKMKGRAGVVGRAGVGPVITGLAANHPELRIHLIGHSFGGRVVAFALDGLDTDGGSPIKSITILQGAFSRFAFTERLPFASGGGALAGRLRRLDGPLTVCYSSFDSALGTMYPLASLAAGDASSDASDELFRFRAMGSHGAFEPLHKQPLGGVGATYPFEKQQILNLDASTVVNQGPPPGGAHSDIFKPQLAWVVAAASGLHRAP</sequence>
<evidence type="ECO:0000313" key="1">
    <source>
        <dbReference type="EMBL" id="MBH0780257.1"/>
    </source>
</evidence>
<keyword evidence="2" id="KW-1185">Reference proteome</keyword>
<organism evidence="1 2">
    <name type="scientific">Nocardia bovistercoris</name>
    <dbReference type="NCBI Taxonomy" id="2785916"/>
    <lineage>
        <taxon>Bacteria</taxon>
        <taxon>Bacillati</taxon>
        <taxon>Actinomycetota</taxon>
        <taxon>Actinomycetes</taxon>
        <taxon>Mycobacteriales</taxon>
        <taxon>Nocardiaceae</taxon>
        <taxon>Nocardia</taxon>
    </lineage>
</organism>
<comment type="caution">
    <text evidence="1">The sequence shown here is derived from an EMBL/GenBank/DDBJ whole genome shotgun (WGS) entry which is preliminary data.</text>
</comment>
<dbReference type="Proteomes" id="UP000655751">
    <property type="component" value="Unassembled WGS sequence"/>
</dbReference>
<reference evidence="1" key="1">
    <citation type="submission" date="2020-11" db="EMBL/GenBank/DDBJ databases">
        <title>Nocardia NEAU-351.nov., a novel actinomycete isolated from the cow dung.</title>
        <authorList>
            <person name="Zhang X."/>
        </authorList>
    </citation>
    <scope>NUCLEOTIDE SEQUENCE</scope>
    <source>
        <strain evidence="1">NEAU-351</strain>
    </source>
</reference>